<evidence type="ECO:0000313" key="1">
    <source>
        <dbReference type="EMBL" id="TXG73609.1"/>
    </source>
</evidence>
<dbReference type="AlphaFoldDB" id="A0A5C7IWY5"/>
<gene>
    <name evidence="1" type="ORF">EZV62_002188</name>
</gene>
<organism evidence="1 2">
    <name type="scientific">Acer yangbiense</name>
    <dbReference type="NCBI Taxonomy" id="1000413"/>
    <lineage>
        <taxon>Eukaryota</taxon>
        <taxon>Viridiplantae</taxon>
        <taxon>Streptophyta</taxon>
        <taxon>Embryophyta</taxon>
        <taxon>Tracheophyta</taxon>
        <taxon>Spermatophyta</taxon>
        <taxon>Magnoliopsida</taxon>
        <taxon>eudicotyledons</taxon>
        <taxon>Gunneridae</taxon>
        <taxon>Pentapetalae</taxon>
        <taxon>rosids</taxon>
        <taxon>malvids</taxon>
        <taxon>Sapindales</taxon>
        <taxon>Sapindaceae</taxon>
        <taxon>Hippocastanoideae</taxon>
        <taxon>Acereae</taxon>
        <taxon>Acer</taxon>
    </lineage>
</organism>
<sequence length="68" mass="7602">MVLCFSSLVDSERPLEMERHDVSFVLYKVIEAKIVVEEACAFNTNIGSLASLPVAIGTWEACLSLLWR</sequence>
<protein>
    <submittedName>
        <fullName evidence="1">Uncharacterized protein</fullName>
    </submittedName>
</protein>
<reference evidence="2" key="1">
    <citation type="journal article" date="2019" name="Gigascience">
        <title>De novo genome assembly of the endangered Acer yangbiense, a plant species with extremely small populations endemic to Yunnan Province, China.</title>
        <authorList>
            <person name="Yang J."/>
            <person name="Wariss H.M."/>
            <person name="Tao L."/>
            <person name="Zhang R."/>
            <person name="Yun Q."/>
            <person name="Hollingsworth P."/>
            <person name="Dao Z."/>
            <person name="Luo G."/>
            <person name="Guo H."/>
            <person name="Ma Y."/>
            <person name="Sun W."/>
        </authorList>
    </citation>
    <scope>NUCLEOTIDE SEQUENCE [LARGE SCALE GENOMIC DNA]</scope>
    <source>
        <strain evidence="2">cv. Malutang</strain>
    </source>
</reference>
<evidence type="ECO:0000313" key="2">
    <source>
        <dbReference type="Proteomes" id="UP000323000"/>
    </source>
</evidence>
<keyword evidence="2" id="KW-1185">Reference proteome</keyword>
<dbReference type="EMBL" id="VAHF01000001">
    <property type="protein sequence ID" value="TXG73609.1"/>
    <property type="molecule type" value="Genomic_DNA"/>
</dbReference>
<dbReference type="OrthoDB" id="10508299at2759"/>
<name>A0A5C7IWY5_9ROSI</name>
<proteinExistence type="predicted"/>
<accession>A0A5C7IWY5</accession>
<comment type="caution">
    <text evidence="1">The sequence shown here is derived from an EMBL/GenBank/DDBJ whole genome shotgun (WGS) entry which is preliminary data.</text>
</comment>
<dbReference type="Proteomes" id="UP000323000">
    <property type="component" value="Chromosome 1"/>
</dbReference>